<accession>A0ABN7B201</accession>
<dbReference type="InterPro" id="IPR036457">
    <property type="entry name" value="PPM-type-like_dom_sf"/>
</dbReference>
<dbReference type="SUPFAM" id="SSF81606">
    <property type="entry name" value="PP2C-like"/>
    <property type="match status" value="1"/>
</dbReference>
<keyword evidence="3" id="KW-1185">Reference proteome</keyword>
<dbReference type="SMART" id="SM00332">
    <property type="entry name" value="PP2Cc"/>
    <property type="match status" value="1"/>
</dbReference>
<dbReference type="Proteomes" id="UP001307889">
    <property type="component" value="Chromosome 8"/>
</dbReference>
<feature type="domain" description="PPM-type phosphatase" evidence="1">
    <location>
        <begin position="137"/>
        <end position="413"/>
    </location>
</feature>
<dbReference type="PANTHER" id="PTHR13832">
    <property type="entry name" value="PROTEIN PHOSPHATASE 2C"/>
    <property type="match status" value="1"/>
</dbReference>
<dbReference type="PROSITE" id="PS51746">
    <property type="entry name" value="PPM_2"/>
    <property type="match status" value="1"/>
</dbReference>
<gene>
    <name evidence="2" type="ORF">NTJ_10043</name>
</gene>
<dbReference type="PANTHER" id="PTHR13832:SF818">
    <property type="entry name" value="SD03870P"/>
    <property type="match status" value="1"/>
</dbReference>
<evidence type="ECO:0000313" key="3">
    <source>
        <dbReference type="Proteomes" id="UP001307889"/>
    </source>
</evidence>
<dbReference type="InterPro" id="IPR015655">
    <property type="entry name" value="PP2C"/>
</dbReference>
<sequence>MGDPNADYLTKYREFLESLLETSDLAYPLPVNVYKYKIAEFEITGEIISWCLQYLNERNCPKGLAAPLCCKVLQEILQISKEDPDSCGYRPHEDDFQPLKLMQMTIKKLVEVCVYYSDNAMLSTLLPPPSSTLLNPPVSAFAFKNARRKMEDKYVIINDLHALFNIKDYGTASYYGVFDGHNGVDAAAYSSCHVHQYLVESPHYPHDPERALKDAFKKTDDRFIDKCNKEKNLDSGTTAVCALLRPKENKLYVAWLGDSQAYLIADGESHRMGQIHTPDKPEETKRINDMGGAVLYLGTWRVNGHLAVSRAIGDYTYKPYVISDPDVWVVSLDECNADFLIIASDGLWDVVTSQVAAKTVYDYITKHKGLGVGESFCLEGVNGVVTNGTQRKKNTAVEPVLSLAPTTCLYCRF</sequence>
<name>A0ABN7B201_9HEMI</name>
<evidence type="ECO:0000313" key="2">
    <source>
        <dbReference type="EMBL" id="BES97230.1"/>
    </source>
</evidence>
<dbReference type="EMBL" id="AP028916">
    <property type="protein sequence ID" value="BES97230.1"/>
    <property type="molecule type" value="Genomic_DNA"/>
</dbReference>
<proteinExistence type="predicted"/>
<dbReference type="CDD" id="cd00143">
    <property type="entry name" value="PP2Cc"/>
    <property type="match status" value="1"/>
</dbReference>
<dbReference type="InterPro" id="IPR001932">
    <property type="entry name" value="PPM-type_phosphatase-like_dom"/>
</dbReference>
<dbReference type="Pfam" id="PF00481">
    <property type="entry name" value="PP2C"/>
    <property type="match status" value="1"/>
</dbReference>
<reference evidence="2 3" key="1">
    <citation type="submission" date="2023-09" db="EMBL/GenBank/DDBJ databases">
        <title>Nesidiocoris tenuis whole genome shotgun sequence.</title>
        <authorList>
            <person name="Shibata T."/>
            <person name="Shimoda M."/>
            <person name="Kobayashi T."/>
            <person name="Uehara T."/>
        </authorList>
    </citation>
    <scope>NUCLEOTIDE SEQUENCE [LARGE SCALE GENOMIC DNA]</scope>
    <source>
        <strain evidence="2 3">Japan</strain>
    </source>
</reference>
<dbReference type="Gene3D" id="3.60.40.10">
    <property type="entry name" value="PPM-type phosphatase domain"/>
    <property type="match status" value="1"/>
</dbReference>
<protein>
    <submittedName>
        <fullName evidence="2">PP2Cc</fullName>
    </submittedName>
</protein>
<evidence type="ECO:0000259" key="1">
    <source>
        <dbReference type="PROSITE" id="PS51746"/>
    </source>
</evidence>
<organism evidence="2 3">
    <name type="scientific">Nesidiocoris tenuis</name>
    <dbReference type="NCBI Taxonomy" id="355587"/>
    <lineage>
        <taxon>Eukaryota</taxon>
        <taxon>Metazoa</taxon>
        <taxon>Ecdysozoa</taxon>
        <taxon>Arthropoda</taxon>
        <taxon>Hexapoda</taxon>
        <taxon>Insecta</taxon>
        <taxon>Pterygota</taxon>
        <taxon>Neoptera</taxon>
        <taxon>Paraneoptera</taxon>
        <taxon>Hemiptera</taxon>
        <taxon>Heteroptera</taxon>
        <taxon>Panheteroptera</taxon>
        <taxon>Cimicomorpha</taxon>
        <taxon>Miridae</taxon>
        <taxon>Dicyphina</taxon>
        <taxon>Nesidiocoris</taxon>
    </lineage>
</organism>